<evidence type="ECO:0000313" key="2">
    <source>
        <dbReference type="EMBL" id="OGC55539.1"/>
    </source>
</evidence>
<feature type="transmembrane region" description="Helical" evidence="1">
    <location>
        <begin position="49"/>
        <end position="73"/>
    </location>
</feature>
<dbReference type="AlphaFoldDB" id="A0A1F4VEF5"/>
<organism evidence="2 3">
    <name type="scientific">candidate division WWE3 bacterium RIFCSPLOWO2_01_FULL_41_18</name>
    <dbReference type="NCBI Taxonomy" id="1802625"/>
    <lineage>
        <taxon>Bacteria</taxon>
        <taxon>Katanobacteria</taxon>
    </lineage>
</organism>
<comment type="caution">
    <text evidence="2">The sequence shown here is derived from an EMBL/GenBank/DDBJ whole genome shotgun (WGS) entry which is preliminary data.</text>
</comment>
<dbReference type="EMBL" id="MEVI01000002">
    <property type="protein sequence ID" value="OGC55539.1"/>
    <property type="molecule type" value="Genomic_DNA"/>
</dbReference>
<name>A0A1F4VEF5_UNCKA</name>
<reference evidence="2 3" key="1">
    <citation type="journal article" date="2016" name="Nat. Commun.">
        <title>Thousands of microbial genomes shed light on interconnected biogeochemical processes in an aquifer system.</title>
        <authorList>
            <person name="Anantharaman K."/>
            <person name="Brown C.T."/>
            <person name="Hug L.A."/>
            <person name="Sharon I."/>
            <person name="Castelle C.J."/>
            <person name="Probst A.J."/>
            <person name="Thomas B.C."/>
            <person name="Singh A."/>
            <person name="Wilkins M.J."/>
            <person name="Karaoz U."/>
            <person name="Brodie E.L."/>
            <person name="Williams K.H."/>
            <person name="Hubbard S.S."/>
            <person name="Banfield J.F."/>
        </authorList>
    </citation>
    <scope>NUCLEOTIDE SEQUENCE [LARGE SCALE GENOMIC DNA]</scope>
</reference>
<keyword evidence="1" id="KW-0472">Membrane</keyword>
<keyword evidence="1" id="KW-1133">Transmembrane helix</keyword>
<evidence type="ECO:0000256" key="1">
    <source>
        <dbReference type="SAM" id="Phobius"/>
    </source>
</evidence>
<feature type="transmembrane region" description="Helical" evidence="1">
    <location>
        <begin position="20"/>
        <end position="40"/>
    </location>
</feature>
<dbReference type="Proteomes" id="UP000176504">
    <property type="component" value="Unassembled WGS sequence"/>
</dbReference>
<protein>
    <submittedName>
        <fullName evidence="2">Uncharacterized protein</fullName>
    </submittedName>
</protein>
<evidence type="ECO:0000313" key="3">
    <source>
        <dbReference type="Proteomes" id="UP000176504"/>
    </source>
</evidence>
<keyword evidence="1" id="KW-0812">Transmembrane</keyword>
<accession>A0A1F4VEF5</accession>
<sequence>MEFWKQAAQVFLDSLFNTLPGRTVFVLLTLVAAAGVLYVIHRGSRHPYWFIWVTVIGAPIGAGVVMFIVLLFVAILIQVLPLVLLVLAIAGAIARIIYTWQRGELKEKEE</sequence>
<feature type="transmembrane region" description="Helical" evidence="1">
    <location>
        <begin position="79"/>
        <end position="98"/>
    </location>
</feature>
<proteinExistence type="predicted"/>
<gene>
    <name evidence="2" type="ORF">A3A78_01120</name>
</gene>